<keyword evidence="2" id="KW-1185">Reference proteome</keyword>
<sequence length="334" mass="37170">METVLINEKGCQVGDVEIKNGVIIGKKGELFLADGQHRPMDFITGKVDVAETSIMNFQANLVARAEHAASCGARHVHLVAPDKHTVLNESFPIENPVILGDIYRQRVRAPFLFPTEKLRALEGGGYGFADTHWTWSGRLAAVEEIVLGFGLDEAMVREQIAALAKLIRPRAEQIAGDLGKRFKPPVMQPNETLAANWKVHKFDNHVTSGNDGRINLLISEHPNAQGRIVIFGDSFIAQALSLFTVFFKDVLFCRTQYYHREIMVGARPNYVLTENVERYLSNVRPDEEAPPLLLMAMLRGNPVHYEKSDLDAFSAVLSGHGTRYKGLVEKLKAA</sequence>
<comment type="caution">
    <text evidence="1">The sequence shown here is derived from an EMBL/GenBank/DDBJ whole genome shotgun (WGS) entry which is preliminary data.</text>
</comment>
<evidence type="ECO:0000313" key="2">
    <source>
        <dbReference type="Proteomes" id="UP000052232"/>
    </source>
</evidence>
<dbReference type="EMBL" id="JACT01000001">
    <property type="protein sequence ID" value="KMS58710.1"/>
    <property type="molecule type" value="Genomic_DNA"/>
</dbReference>
<organism evidence="1 2">
    <name type="scientific">Sphingobium cupriresistens LL01</name>
    <dbReference type="NCBI Taxonomy" id="1420583"/>
    <lineage>
        <taxon>Bacteria</taxon>
        <taxon>Pseudomonadati</taxon>
        <taxon>Pseudomonadota</taxon>
        <taxon>Alphaproteobacteria</taxon>
        <taxon>Sphingomonadales</taxon>
        <taxon>Sphingomonadaceae</taxon>
        <taxon>Sphingobium</taxon>
    </lineage>
</organism>
<dbReference type="PATRIC" id="fig|1420583.3.peg.629"/>
<dbReference type="STRING" id="1420583.V473_03125"/>
<name>A0A0J8AX05_9SPHN</name>
<evidence type="ECO:0008006" key="3">
    <source>
        <dbReference type="Google" id="ProtNLM"/>
    </source>
</evidence>
<dbReference type="Proteomes" id="UP000052232">
    <property type="component" value="Unassembled WGS sequence"/>
</dbReference>
<proteinExistence type="predicted"/>
<accession>A0A0J8AX05</accession>
<protein>
    <recommendedName>
        <fullName evidence="3">AlgX/AlgJ SGNH hydrolase-like domain-containing protein</fullName>
    </recommendedName>
</protein>
<gene>
    <name evidence="1" type="ORF">V473_03125</name>
</gene>
<evidence type="ECO:0000313" key="1">
    <source>
        <dbReference type="EMBL" id="KMS58710.1"/>
    </source>
</evidence>
<reference evidence="1 2" key="1">
    <citation type="journal article" date="2015" name="G3 (Bethesda)">
        <title>Insights into Ongoing Evolution of the Hexachlorocyclohexane Catabolic Pathway from Comparative Genomics of Ten Sphingomonadaceae Strains.</title>
        <authorList>
            <person name="Pearce S.L."/>
            <person name="Oakeshott J.G."/>
            <person name="Pandey G."/>
        </authorList>
    </citation>
    <scope>NUCLEOTIDE SEQUENCE [LARGE SCALE GENOMIC DNA]</scope>
    <source>
        <strain evidence="1 2">LL01</strain>
    </source>
</reference>
<dbReference type="AlphaFoldDB" id="A0A0J8AX05"/>